<dbReference type="EMBL" id="JBHLXD010000008">
    <property type="protein sequence ID" value="MFC0208122.1"/>
    <property type="molecule type" value="Genomic_DNA"/>
</dbReference>
<comment type="caution">
    <text evidence="11">The sequence shown here is derived from an EMBL/GenBank/DDBJ whole genome shotgun (WGS) entry which is preliminary data.</text>
</comment>
<sequence>MLLATIKSALEDIGSALRMRRVWVALAQETIGDQHRRTALGPLWLLLNYLAFAGTFIFVFQRGDSSMANYPAYVAVGLLVWFYIMEVLTQSVTLFVREESFIKGTTLPLTVYVMRLFMQSVIRAGYALVGCAAILALSGIGVSAMWGWSLLGLVVVLATAPAAILIFAFLGVYFPDSQFIVSNLMRIGMFLTPVFWTYDNAGGVRHIFYYWNPFTYFLEIVRVPIIAGDVPSRSFLLCVGLGLALWAFALLLLGRLRKQVVFAI</sequence>
<evidence type="ECO:0000313" key="11">
    <source>
        <dbReference type="EMBL" id="MFC0208122.1"/>
    </source>
</evidence>
<dbReference type="InterPro" id="IPR013525">
    <property type="entry name" value="ABC2_TM"/>
</dbReference>
<keyword evidence="4" id="KW-1003">Cell membrane</keyword>
<evidence type="ECO:0000256" key="9">
    <source>
        <dbReference type="SAM" id="Phobius"/>
    </source>
</evidence>
<feature type="domain" description="ABC-2 type transporter transmembrane" evidence="10">
    <location>
        <begin position="25"/>
        <end position="223"/>
    </location>
</feature>
<keyword evidence="8 9" id="KW-0472">Membrane</keyword>
<feature type="transmembrane region" description="Helical" evidence="9">
    <location>
        <begin position="116"/>
        <end position="138"/>
    </location>
</feature>
<evidence type="ECO:0000313" key="12">
    <source>
        <dbReference type="Proteomes" id="UP001589755"/>
    </source>
</evidence>
<dbReference type="RefSeq" id="WP_261519044.1">
    <property type="nucleotide sequence ID" value="NZ_JAODNW010000002.1"/>
</dbReference>
<evidence type="ECO:0000256" key="5">
    <source>
        <dbReference type="ARBA" id="ARBA00022692"/>
    </source>
</evidence>
<keyword evidence="6 9" id="KW-1133">Transmembrane helix</keyword>
<comment type="subcellular location">
    <subcellularLocation>
        <location evidence="1">Cell membrane</location>
        <topology evidence="1">Multi-pass membrane protein</topology>
    </subcellularLocation>
</comment>
<dbReference type="Proteomes" id="UP001589755">
    <property type="component" value="Unassembled WGS sequence"/>
</dbReference>
<dbReference type="PANTHER" id="PTHR30413">
    <property type="entry name" value="INNER MEMBRANE TRANSPORT PERMEASE"/>
    <property type="match status" value="1"/>
</dbReference>
<feature type="transmembrane region" description="Helical" evidence="9">
    <location>
        <begin position="180"/>
        <end position="198"/>
    </location>
</feature>
<evidence type="ECO:0000256" key="7">
    <source>
        <dbReference type="ARBA" id="ARBA00023047"/>
    </source>
</evidence>
<keyword evidence="7" id="KW-0762">Sugar transport</keyword>
<evidence type="ECO:0000256" key="2">
    <source>
        <dbReference type="ARBA" id="ARBA00007783"/>
    </source>
</evidence>
<keyword evidence="5 9" id="KW-0812">Transmembrane</keyword>
<name>A0ABV6D646_9HYPH</name>
<evidence type="ECO:0000256" key="8">
    <source>
        <dbReference type="ARBA" id="ARBA00023136"/>
    </source>
</evidence>
<evidence type="ECO:0000256" key="3">
    <source>
        <dbReference type="ARBA" id="ARBA00022448"/>
    </source>
</evidence>
<evidence type="ECO:0000256" key="4">
    <source>
        <dbReference type="ARBA" id="ARBA00022475"/>
    </source>
</evidence>
<feature type="transmembrane region" description="Helical" evidence="9">
    <location>
        <begin position="72"/>
        <end position="96"/>
    </location>
</feature>
<evidence type="ECO:0000256" key="1">
    <source>
        <dbReference type="ARBA" id="ARBA00004651"/>
    </source>
</evidence>
<dbReference type="Pfam" id="PF01061">
    <property type="entry name" value="ABC2_membrane"/>
    <property type="match status" value="1"/>
</dbReference>
<protein>
    <submittedName>
        <fullName evidence="11">ABC transporter permease</fullName>
    </submittedName>
</protein>
<feature type="transmembrane region" description="Helical" evidence="9">
    <location>
        <begin position="43"/>
        <end position="60"/>
    </location>
</feature>
<reference evidence="11 12" key="1">
    <citation type="submission" date="2024-09" db="EMBL/GenBank/DDBJ databases">
        <authorList>
            <person name="Sun Q."/>
            <person name="Mori K."/>
        </authorList>
    </citation>
    <scope>NUCLEOTIDE SEQUENCE [LARGE SCALE GENOMIC DNA]</scope>
    <source>
        <strain evidence="11 12">CCM 8543</strain>
    </source>
</reference>
<evidence type="ECO:0000256" key="6">
    <source>
        <dbReference type="ARBA" id="ARBA00022989"/>
    </source>
</evidence>
<feature type="transmembrane region" description="Helical" evidence="9">
    <location>
        <begin position="234"/>
        <end position="254"/>
    </location>
</feature>
<keyword evidence="12" id="KW-1185">Reference proteome</keyword>
<dbReference type="PANTHER" id="PTHR30413:SF10">
    <property type="entry name" value="CAPSULE POLYSACCHARIDE EXPORT INNER-MEMBRANE PROTEIN CTRC"/>
    <property type="match status" value="1"/>
</dbReference>
<proteinExistence type="inferred from homology"/>
<evidence type="ECO:0000259" key="10">
    <source>
        <dbReference type="Pfam" id="PF01061"/>
    </source>
</evidence>
<accession>A0ABV6D646</accession>
<organism evidence="11 12">
    <name type="scientific">Chelativorans intermedius</name>
    <dbReference type="NCBI Taxonomy" id="515947"/>
    <lineage>
        <taxon>Bacteria</taxon>
        <taxon>Pseudomonadati</taxon>
        <taxon>Pseudomonadota</taxon>
        <taxon>Alphaproteobacteria</taxon>
        <taxon>Hyphomicrobiales</taxon>
        <taxon>Phyllobacteriaceae</taxon>
        <taxon>Chelativorans</taxon>
    </lineage>
</organism>
<gene>
    <name evidence="11" type="ORF">ACFFJ2_06880</name>
</gene>
<keyword evidence="3" id="KW-0813">Transport</keyword>
<keyword evidence="7" id="KW-0625">Polysaccharide transport</keyword>
<feature type="transmembrane region" description="Helical" evidence="9">
    <location>
        <begin position="150"/>
        <end position="174"/>
    </location>
</feature>
<comment type="similarity">
    <text evidence="2">Belongs to the ABC-2 integral membrane protein family.</text>
</comment>